<organism evidence="1">
    <name type="scientific">Arundo donax</name>
    <name type="common">Giant reed</name>
    <name type="synonym">Donax arundinaceus</name>
    <dbReference type="NCBI Taxonomy" id="35708"/>
    <lineage>
        <taxon>Eukaryota</taxon>
        <taxon>Viridiplantae</taxon>
        <taxon>Streptophyta</taxon>
        <taxon>Embryophyta</taxon>
        <taxon>Tracheophyta</taxon>
        <taxon>Spermatophyta</taxon>
        <taxon>Magnoliopsida</taxon>
        <taxon>Liliopsida</taxon>
        <taxon>Poales</taxon>
        <taxon>Poaceae</taxon>
        <taxon>PACMAD clade</taxon>
        <taxon>Arundinoideae</taxon>
        <taxon>Arundineae</taxon>
        <taxon>Arundo</taxon>
    </lineage>
</organism>
<dbReference type="AlphaFoldDB" id="A0A0A8ZFE6"/>
<evidence type="ECO:0000313" key="1">
    <source>
        <dbReference type="EMBL" id="JAD36413.1"/>
    </source>
</evidence>
<proteinExistence type="predicted"/>
<accession>A0A0A8ZFE6</accession>
<reference evidence="1" key="2">
    <citation type="journal article" date="2015" name="Data Brief">
        <title>Shoot transcriptome of the giant reed, Arundo donax.</title>
        <authorList>
            <person name="Barrero R.A."/>
            <person name="Guerrero F.D."/>
            <person name="Moolhuijzen P."/>
            <person name="Goolsby J.A."/>
            <person name="Tidwell J."/>
            <person name="Bellgard S.E."/>
            <person name="Bellgard M.I."/>
        </authorList>
    </citation>
    <scope>NUCLEOTIDE SEQUENCE</scope>
    <source>
        <tissue evidence="1">Shoot tissue taken approximately 20 cm above the soil surface</tissue>
    </source>
</reference>
<name>A0A0A8ZFE6_ARUDO</name>
<reference evidence="1" key="1">
    <citation type="submission" date="2014-09" db="EMBL/GenBank/DDBJ databases">
        <authorList>
            <person name="Magalhaes I.L.F."/>
            <person name="Oliveira U."/>
            <person name="Santos F.R."/>
            <person name="Vidigal T.H.D.A."/>
            <person name="Brescovit A.D."/>
            <person name="Santos A.J."/>
        </authorList>
    </citation>
    <scope>NUCLEOTIDE SEQUENCE</scope>
    <source>
        <tissue evidence="1">Shoot tissue taken approximately 20 cm above the soil surface</tissue>
    </source>
</reference>
<sequence length="27" mass="3159">MDHRKSAFALFNDGSYTVLAYWLAMCF</sequence>
<protein>
    <submittedName>
        <fullName evidence="1">Uncharacterized protein</fullName>
    </submittedName>
</protein>
<dbReference type="EMBL" id="GBRH01261482">
    <property type="protein sequence ID" value="JAD36413.1"/>
    <property type="molecule type" value="Transcribed_RNA"/>
</dbReference>